<evidence type="ECO:0000313" key="2">
    <source>
        <dbReference type="Proteomes" id="UP000095287"/>
    </source>
</evidence>
<evidence type="ECO:0000256" key="1">
    <source>
        <dbReference type="SAM" id="MobiDB-lite"/>
    </source>
</evidence>
<name>A0A1I7ZWX0_9BILA</name>
<keyword evidence="2" id="KW-1185">Reference proteome</keyword>
<accession>A0A1I7ZWX0</accession>
<sequence length="188" mass="20661">MCPFLARMPNILANAIEIPQRLAGVLRADETRDRHVPRSTAVGPLLKVLFCPFGDQTPTSVSGIGRDREKTPPRFTVRFRSGPQAVSLVVNHITRCVIILRPLFLEPPWSLLGRAKIPSEINPQTSFLCLLYALQGAYGALSWNDRANGTALLTTRAGDALHSSGLSRRAHSLRHSPAQRRRPLGDIG</sequence>
<protein>
    <submittedName>
        <fullName evidence="3">Transposase</fullName>
    </submittedName>
</protein>
<feature type="region of interest" description="Disordered" evidence="1">
    <location>
        <begin position="167"/>
        <end position="188"/>
    </location>
</feature>
<dbReference type="AlphaFoldDB" id="A0A1I7ZWX0"/>
<organism evidence="2 3">
    <name type="scientific">Steinernema glaseri</name>
    <dbReference type="NCBI Taxonomy" id="37863"/>
    <lineage>
        <taxon>Eukaryota</taxon>
        <taxon>Metazoa</taxon>
        <taxon>Ecdysozoa</taxon>
        <taxon>Nematoda</taxon>
        <taxon>Chromadorea</taxon>
        <taxon>Rhabditida</taxon>
        <taxon>Tylenchina</taxon>
        <taxon>Panagrolaimomorpha</taxon>
        <taxon>Strongyloidoidea</taxon>
        <taxon>Steinernematidae</taxon>
        <taxon>Steinernema</taxon>
    </lineage>
</organism>
<feature type="compositionally biased region" description="Basic residues" evidence="1">
    <location>
        <begin position="168"/>
        <end position="182"/>
    </location>
</feature>
<proteinExistence type="predicted"/>
<reference evidence="3" key="1">
    <citation type="submission" date="2016-11" db="UniProtKB">
        <authorList>
            <consortium name="WormBaseParasite"/>
        </authorList>
    </citation>
    <scope>IDENTIFICATION</scope>
</reference>
<evidence type="ECO:0000313" key="3">
    <source>
        <dbReference type="WBParaSite" id="L893_g30418.t1"/>
    </source>
</evidence>
<dbReference type="WBParaSite" id="L893_g30418.t1">
    <property type="protein sequence ID" value="L893_g30418.t1"/>
    <property type="gene ID" value="L893_g30418"/>
</dbReference>
<dbReference type="Proteomes" id="UP000095287">
    <property type="component" value="Unplaced"/>
</dbReference>